<evidence type="ECO:0000313" key="2">
    <source>
        <dbReference type="EnsemblProtists" id="EOD16733"/>
    </source>
</evidence>
<dbReference type="EnsemblProtists" id="EOD16733">
    <property type="protein sequence ID" value="EOD16733"/>
    <property type="gene ID" value="EMIHUDRAFT_370209"/>
</dbReference>
<dbReference type="HOGENOM" id="CLU_1399629_0_0_1"/>
<organism evidence="2 3">
    <name type="scientific">Emiliania huxleyi (strain CCMP1516)</name>
    <dbReference type="NCBI Taxonomy" id="280463"/>
    <lineage>
        <taxon>Eukaryota</taxon>
        <taxon>Haptista</taxon>
        <taxon>Haptophyta</taxon>
        <taxon>Prymnesiophyceae</taxon>
        <taxon>Isochrysidales</taxon>
        <taxon>Noelaerhabdaceae</taxon>
        <taxon>Emiliania</taxon>
    </lineage>
</organism>
<dbReference type="GeneID" id="17262882"/>
<feature type="compositionally biased region" description="Basic and acidic residues" evidence="1">
    <location>
        <begin position="177"/>
        <end position="187"/>
    </location>
</feature>
<feature type="region of interest" description="Disordered" evidence="1">
    <location>
        <begin position="164"/>
        <end position="195"/>
    </location>
</feature>
<dbReference type="PaxDb" id="2903-EOD16733"/>
<evidence type="ECO:0008006" key="4">
    <source>
        <dbReference type="Google" id="ProtNLM"/>
    </source>
</evidence>
<feature type="compositionally biased region" description="Basic residues" evidence="1">
    <location>
        <begin position="164"/>
        <end position="176"/>
    </location>
</feature>
<dbReference type="Proteomes" id="UP000013827">
    <property type="component" value="Unassembled WGS sequence"/>
</dbReference>
<evidence type="ECO:0000256" key="1">
    <source>
        <dbReference type="SAM" id="MobiDB-lite"/>
    </source>
</evidence>
<keyword evidence="3" id="KW-1185">Reference proteome</keyword>
<dbReference type="RefSeq" id="XP_005769162.1">
    <property type="nucleotide sequence ID" value="XM_005769105.1"/>
</dbReference>
<proteinExistence type="predicted"/>
<protein>
    <recommendedName>
        <fullName evidence="4">START domain-containing protein</fullName>
    </recommendedName>
</protein>
<dbReference type="AlphaFoldDB" id="A0A0D3IZP8"/>
<accession>A0A0D3IZP8</accession>
<sequence>MVVVLDPLYVTLFVDDGDPLATLHVQDAAYFKFGTTEVIETPATHVHLRHKKYNTLNGACVGVLDDIMPSWRTARGRGDPHVAWMYVVGELPHSEFSSQGARTGLLDGHHSFVSPLAATRRISVRRSPDGTGRWVPAHVLRPFIPAGVPDNVAVQCVRELIAKGGHHSGAHRKEKKRAREERRRDGEGAAPPQQQ</sequence>
<dbReference type="KEGG" id="ehx:EMIHUDRAFT_370209"/>
<name>A0A0D3IZP8_EMIH1</name>
<evidence type="ECO:0000313" key="3">
    <source>
        <dbReference type="Proteomes" id="UP000013827"/>
    </source>
</evidence>
<reference evidence="3" key="1">
    <citation type="journal article" date="2013" name="Nature">
        <title>Pan genome of the phytoplankton Emiliania underpins its global distribution.</title>
        <authorList>
            <person name="Read B.A."/>
            <person name="Kegel J."/>
            <person name="Klute M.J."/>
            <person name="Kuo A."/>
            <person name="Lefebvre S.C."/>
            <person name="Maumus F."/>
            <person name="Mayer C."/>
            <person name="Miller J."/>
            <person name="Monier A."/>
            <person name="Salamov A."/>
            <person name="Young J."/>
            <person name="Aguilar M."/>
            <person name="Claverie J.M."/>
            <person name="Frickenhaus S."/>
            <person name="Gonzalez K."/>
            <person name="Herman E.K."/>
            <person name="Lin Y.C."/>
            <person name="Napier J."/>
            <person name="Ogata H."/>
            <person name="Sarno A.F."/>
            <person name="Shmutz J."/>
            <person name="Schroeder D."/>
            <person name="de Vargas C."/>
            <person name="Verret F."/>
            <person name="von Dassow P."/>
            <person name="Valentin K."/>
            <person name="Van de Peer Y."/>
            <person name="Wheeler G."/>
            <person name="Dacks J.B."/>
            <person name="Delwiche C.F."/>
            <person name="Dyhrman S.T."/>
            <person name="Glockner G."/>
            <person name="John U."/>
            <person name="Richards T."/>
            <person name="Worden A.Z."/>
            <person name="Zhang X."/>
            <person name="Grigoriev I.V."/>
            <person name="Allen A.E."/>
            <person name="Bidle K."/>
            <person name="Borodovsky M."/>
            <person name="Bowler C."/>
            <person name="Brownlee C."/>
            <person name="Cock J.M."/>
            <person name="Elias M."/>
            <person name="Gladyshev V.N."/>
            <person name="Groth M."/>
            <person name="Guda C."/>
            <person name="Hadaegh A."/>
            <person name="Iglesias-Rodriguez M.D."/>
            <person name="Jenkins J."/>
            <person name="Jones B.M."/>
            <person name="Lawson T."/>
            <person name="Leese F."/>
            <person name="Lindquist E."/>
            <person name="Lobanov A."/>
            <person name="Lomsadze A."/>
            <person name="Malik S.B."/>
            <person name="Marsh M.E."/>
            <person name="Mackinder L."/>
            <person name="Mock T."/>
            <person name="Mueller-Roeber B."/>
            <person name="Pagarete A."/>
            <person name="Parker M."/>
            <person name="Probert I."/>
            <person name="Quesneville H."/>
            <person name="Raines C."/>
            <person name="Rensing S.A."/>
            <person name="Riano-Pachon D.M."/>
            <person name="Richier S."/>
            <person name="Rokitta S."/>
            <person name="Shiraiwa Y."/>
            <person name="Soanes D.M."/>
            <person name="van der Giezen M."/>
            <person name="Wahlund T.M."/>
            <person name="Williams B."/>
            <person name="Wilson W."/>
            <person name="Wolfe G."/>
            <person name="Wurch L.L."/>
        </authorList>
    </citation>
    <scope>NUCLEOTIDE SEQUENCE</scope>
</reference>
<reference evidence="2" key="2">
    <citation type="submission" date="2024-10" db="UniProtKB">
        <authorList>
            <consortium name="EnsemblProtists"/>
        </authorList>
    </citation>
    <scope>IDENTIFICATION</scope>
</reference>